<dbReference type="GO" id="GO:0003726">
    <property type="term" value="F:double-stranded RNA adenosine deaminase activity"/>
    <property type="evidence" value="ECO:0007669"/>
    <property type="project" value="TreeGrafter"/>
</dbReference>
<keyword evidence="6" id="KW-1185">Reference proteome</keyword>
<dbReference type="PANTHER" id="PTHR10910">
    <property type="entry name" value="EUKARYOTE SPECIFIC DSRNA BINDING PROTEIN"/>
    <property type="match status" value="1"/>
</dbReference>
<evidence type="ECO:0000259" key="4">
    <source>
        <dbReference type="PROSITE" id="PS50141"/>
    </source>
</evidence>
<feature type="compositionally biased region" description="Polar residues" evidence="2">
    <location>
        <begin position="136"/>
        <end position="152"/>
    </location>
</feature>
<feature type="region of interest" description="Disordered" evidence="2">
    <location>
        <begin position="135"/>
        <end position="157"/>
    </location>
</feature>
<proteinExistence type="predicted"/>
<dbReference type="PROSITE" id="PS50141">
    <property type="entry name" value="A_DEAMIN_EDITASE"/>
    <property type="match status" value="1"/>
</dbReference>
<feature type="domain" description="DRBM" evidence="3">
    <location>
        <begin position="25"/>
        <end position="93"/>
    </location>
</feature>
<dbReference type="SMART" id="SM00552">
    <property type="entry name" value="ADEAMc"/>
    <property type="match status" value="1"/>
</dbReference>
<reference evidence="5 6" key="1">
    <citation type="submission" date="2024-01" db="EMBL/GenBank/DDBJ databases">
        <title>The genome of the rayed Mediterranean limpet Patella caerulea (Linnaeus, 1758).</title>
        <authorList>
            <person name="Anh-Thu Weber A."/>
            <person name="Halstead-Nussloch G."/>
        </authorList>
    </citation>
    <scope>NUCLEOTIDE SEQUENCE [LARGE SCALE GENOMIC DNA]</scope>
    <source>
        <strain evidence="5">AATW-2023a</strain>
        <tissue evidence="5">Whole specimen</tissue>
    </source>
</reference>
<dbReference type="GO" id="GO:0005737">
    <property type="term" value="C:cytoplasm"/>
    <property type="evidence" value="ECO:0007669"/>
    <property type="project" value="TreeGrafter"/>
</dbReference>
<dbReference type="PROSITE" id="PS50137">
    <property type="entry name" value="DS_RBD"/>
    <property type="match status" value="1"/>
</dbReference>
<evidence type="ECO:0000259" key="3">
    <source>
        <dbReference type="PROSITE" id="PS50137"/>
    </source>
</evidence>
<dbReference type="InterPro" id="IPR044455">
    <property type="entry name" value="ADAD1_DSRM"/>
</dbReference>
<dbReference type="InterPro" id="IPR014720">
    <property type="entry name" value="dsRBD_dom"/>
</dbReference>
<comment type="caution">
    <text evidence="5">The sequence shown here is derived from an EMBL/GenBank/DDBJ whole genome shotgun (WGS) entry which is preliminary data.</text>
</comment>
<dbReference type="GO" id="GO:0003725">
    <property type="term" value="F:double-stranded RNA binding"/>
    <property type="evidence" value="ECO:0007669"/>
    <property type="project" value="TreeGrafter"/>
</dbReference>
<dbReference type="SUPFAM" id="SSF54768">
    <property type="entry name" value="dsRNA-binding domain-like"/>
    <property type="match status" value="2"/>
</dbReference>
<dbReference type="Pfam" id="PF00035">
    <property type="entry name" value="dsrm"/>
    <property type="match status" value="2"/>
</dbReference>
<gene>
    <name evidence="5" type="ORF">SNE40_003199</name>
</gene>
<evidence type="ECO:0000313" key="5">
    <source>
        <dbReference type="EMBL" id="KAK6191535.1"/>
    </source>
</evidence>
<dbReference type="Proteomes" id="UP001347796">
    <property type="component" value="Unassembled WGS sequence"/>
</dbReference>
<dbReference type="GO" id="GO:0008251">
    <property type="term" value="F:tRNA-specific adenosine deaminase activity"/>
    <property type="evidence" value="ECO:0007669"/>
    <property type="project" value="TreeGrafter"/>
</dbReference>
<evidence type="ECO:0000313" key="6">
    <source>
        <dbReference type="Proteomes" id="UP001347796"/>
    </source>
</evidence>
<dbReference type="EMBL" id="JAZGQO010000002">
    <property type="protein sequence ID" value="KAK6191535.1"/>
    <property type="molecule type" value="Genomic_DNA"/>
</dbReference>
<accession>A0AAN8KDD6</accession>
<dbReference type="Gene3D" id="3.30.160.20">
    <property type="match status" value="2"/>
</dbReference>
<dbReference type="Pfam" id="PF02137">
    <property type="entry name" value="A_deamin"/>
    <property type="match status" value="1"/>
</dbReference>
<protein>
    <submittedName>
        <fullName evidence="5">Uncharacterized protein</fullName>
    </submittedName>
</protein>
<name>A0AAN8KDD6_PATCE</name>
<feature type="domain" description="A to I editase" evidence="4">
    <location>
        <begin position="288"/>
        <end position="637"/>
    </location>
</feature>
<dbReference type="SMART" id="SM00358">
    <property type="entry name" value="DSRM"/>
    <property type="match status" value="2"/>
</dbReference>
<dbReference type="PANTHER" id="PTHR10910:SF145">
    <property type="entry name" value="DOUBLE-STRANDED RNA-SPECIFIC ADENOSINE DEAMINASE-LIKE"/>
    <property type="match status" value="1"/>
</dbReference>
<dbReference type="GO" id="GO:0005730">
    <property type="term" value="C:nucleolus"/>
    <property type="evidence" value="ECO:0007669"/>
    <property type="project" value="TreeGrafter"/>
</dbReference>
<organism evidence="5 6">
    <name type="scientific">Patella caerulea</name>
    <name type="common">Rayed Mediterranean limpet</name>
    <dbReference type="NCBI Taxonomy" id="87958"/>
    <lineage>
        <taxon>Eukaryota</taxon>
        <taxon>Metazoa</taxon>
        <taxon>Spiralia</taxon>
        <taxon>Lophotrochozoa</taxon>
        <taxon>Mollusca</taxon>
        <taxon>Gastropoda</taxon>
        <taxon>Patellogastropoda</taxon>
        <taxon>Patelloidea</taxon>
        <taxon>Patellidae</taxon>
        <taxon>Patella</taxon>
    </lineage>
</organism>
<dbReference type="GO" id="GO:0006382">
    <property type="term" value="P:adenosine to inosine editing"/>
    <property type="evidence" value="ECO:0007669"/>
    <property type="project" value="TreeGrafter"/>
</dbReference>
<dbReference type="GO" id="GO:0006396">
    <property type="term" value="P:RNA processing"/>
    <property type="evidence" value="ECO:0007669"/>
    <property type="project" value="InterPro"/>
</dbReference>
<dbReference type="InterPro" id="IPR002466">
    <property type="entry name" value="A_deamin"/>
</dbReference>
<sequence>MNQNSNNVKKVPPELVESFVAGTKHPVSSLMEYCSIVKKPISFHEVAVECPSFLAMFANMVKVDGIEYPQGTGKTKKDAKTEAARNAFSIIFGLGHPEDIEDANNTVMYDSTGRKLVIPSRVGGAPPPLSVGIPGLSNSGNEIAPRQSPSDSDSYECGKNEVSELHEFCTKNKIVFKIHVSDVAGPYGFSATVEVQNQRITEYAISKKECKRKACEKALFVLMSGPEYGEVRSTVDLHALTMPDQIGSLSFLKFVEVLEQCQDILAIHNTVAAFVIKQSEKDIGEVVALGTGNCCLSTENISTDGRVLLDSSALTIARRSLLKYFYTELKDYWEGSKETSIFTASSKSNLLIFKPNISIHLFISHPPDGDYGKHMNEPNPPLDLEQAEQANYGAHFPVFHKDSHGFLCTKNEDGEVSFAREAQAARQTMDLYKGVGGTAVDMLIMSGSDKLLAWNILGIQGAIFSHYIEPVYINSITMGSGFDHGHLSRAACCRVYDILGEKLPTFYRINHPRLYSVTEPLDHIYRNGKHLTSLSINWSAADEKLEVTDGITGKTTPLSPFKSGRMMASRLCKASFLFRYKDMAKLSSKAYLKEVPTYETAKRHSVHYQQAKHALHQHSIEAGIGVWVKKPKEVESFDK</sequence>
<evidence type="ECO:0000256" key="1">
    <source>
        <dbReference type="PROSITE-ProRule" id="PRU00266"/>
    </source>
</evidence>
<dbReference type="CDD" id="cd19905">
    <property type="entry name" value="DSRM_ADAD1"/>
    <property type="match status" value="1"/>
</dbReference>
<evidence type="ECO:0000256" key="2">
    <source>
        <dbReference type="SAM" id="MobiDB-lite"/>
    </source>
</evidence>
<keyword evidence="1" id="KW-0694">RNA-binding</keyword>
<dbReference type="AlphaFoldDB" id="A0AAN8KDD6"/>